<evidence type="ECO:0000256" key="1">
    <source>
        <dbReference type="SAM" id="MobiDB-lite"/>
    </source>
</evidence>
<dbReference type="KEGG" id="mox:DAMO_1409"/>
<accession>D5MFD8</accession>
<dbReference type="EMBL" id="FP565575">
    <property type="protein sequence ID" value="CBE68469.1"/>
    <property type="molecule type" value="Genomic_DNA"/>
</dbReference>
<protein>
    <recommendedName>
        <fullName evidence="5">Type II secretion system protein GspC N-terminal domain-containing protein</fullName>
    </recommendedName>
</protein>
<feature type="transmembrane region" description="Helical" evidence="2">
    <location>
        <begin position="12"/>
        <end position="30"/>
    </location>
</feature>
<keyword evidence="2" id="KW-1133">Transmembrane helix</keyword>
<name>D5MFD8_METO1</name>
<evidence type="ECO:0008006" key="5">
    <source>
        <dbReference type="Google" id="ProtNLM"/>
    </source>
</evidence>
<feature type="region of interest" description="Disordered" evidence="1">
    <location>
        <begin position="37"/>
        <end position="82"/>
    </location>
</feature>
<proteinExistence type="predicted"/>
<dbReference type="HOGENOM" id="CLU_1615979_0_0_0"/>
<evidence type="ECO:0000313" key="4">
    <source>
        <dbReference type="Proteomes" id="UP000006898"/>
    </source>
</evidence>
<dbReference type="AlphaFoldDB" id="D5MFD8"/>
<keyword evidence="2" id="KW-0472">Membrane</keyword>
<dbReference type="Proteomes" id="UP000006898">
    <property type="component" value="Chromosome"/>
</dbReference>
<reference evidence="3 4" key="1">
    <citation type="journal article" date="2010" name="Nature">
        <title>Nitrite-driven anaerobic methane oxidation by oxygenic bacteria.</title>
        <authorList>
            <person name="Ettwig K.F."/>
            <person name="Butler M.K."/>
            <person name="Le Paslier D."/>
            <person name="Pelletier E."/>
            <person name="Mangenot S."/>
            <person name="Kuypers M.M.M."/>
            <person name="Schreiber F."/>
            <person name="Dutilh B.E."/>
            <person name="Zedelius J."/>
            <person name="de Beer D."/>
            <person name="Gloerich J."/>
            <person name="Wessels H.J.C.T."/>
            <person name="van Allen T."/>
            <person name="Luesken F."/>
            <person name="Wu M."/>
            <person name="van de Pas-Schoonen K.T."/>
            <person name="Op den Camp H.J.M."/>
            <person name="Janssen-Megens E.M."/>
            <person name="Francoijs K-J."/>
            <person name="Stunnenberg H."/>
            <person name="Weissenbach J."/>
            <person name="Jetten M.S.M."/>
            <person name="Strous M."/>
        </authorList>
    </citation>
    <scope>NUCLEOTIDE SEQUENCE [LARGE SCALE GENOMIC DNA]</scope>
</reference>
<dbReference type="STRING" id="671143.DAMO_1409"/>
<gene>
    <name evidence="3" type="ORF">DAMO_1409</name>
</gene>
<evidence type="ECO:0000256" key="2">
    <source>
        <dbReference type="SAM" id="Phobius"/>
    </source>
</evidence>
<dbReference type="PROSITE" id="PS51257">
    <property type="entry name" value="PROKAR_LIPOPROTEIN"/>
    <property type="match status" value="1"/>
</dbReference>
<dbReference type="Gene3D" id="2.30.30.830">
    <property type="match status" value="1"/>
</dbReference>
<keyword evidence="2" id="KW-0812">Transmembrane</keyword>
<sequence>MVRGQARQSKFLREAAVAVVVISIIVVAIACGRDTPPLPGQSLPRQAGPVASALQDERRDPAMYQSRGRRDPFRPSRMMMAEKPPTVHLTLKGIVREARSLYALVESDLPPGMGYVIRENDVVDSAKVVKITNDSVVFEVQTKSPEGKLLTRYVEKHLPPIVSR</sequence>
<evidence type="ECO:0000313" key="3">
    <source>
        <dbReference type="EMBL" id="CBE68469.1"/>
    </source>
</evidence>
<organism evidence="3 4">
    <name type="scientific">Methylomirabilis oxygeniifera</name>
    <dbReference type="NCBI Taxonomy" id="671143"/>
    <lineage>
        <taxon>Bacteria</taxon>
        <taxon>Candidatus Methylomirabilota</taxon>
        <taxon>Candidatus Methylomirabilia</taxon>
        <taxon>Candidatus Methylomirabilales</taxon>
        <taxon>Candidatus Methylomirabilaceae</taxon>
        <taxon>Candidatus Methylomirabilis</taxon>
    </lineage>
</organism>